<dbReference type="EMBL" id="CM056795">
    <property type="protein sequence ID" value="KAJ8720598.1"/>
    <property type="molecule type" value="Genomic_DNA"/>
</dbReference>
<keyword evidence="2" id="KW-1185">Reference proteome</keyword>
<dbReference type="Proteomes" id="UP001231649">
    <property type="component" value="Chromosome 19"/>
</dbReference>
<accession>A0ACC2QLK6</accession>
<name>A0ACC2QLK6_9NEOP</name>
<protein>
    <submittedName>
        <fullName evidence="1">Uncharacterized protein</fullName>
    </submittedName>
</protein>
<sequence length="140" mass="16075">MPSMPLQDSPKYLGQLTVHIYPYNHPVSWHIYYKNASDSNIGEEYRNRKGIFSMNVQGVCNADLLFMNVVARWPRSAHDATIFNNSIIKMQCEEGIIENRWLISDSTYPCNSYLLTPLLNPVSLAEIRYNESHIKPPGTL</sequence>
<evidence type="ECO:0000313" key="2">
    <source>
        <dbReference type="Proteomes" id="UP001231649"/>
    </source>
</evidence>
<comment type="caution">
    <text evidence="1">The sequence shown here is derived from an EMBL/GenBank/DDBJ whole genome shotgun (WGS) entry which is preliminary data.</text>
</comment>
<organism evidence="1 2">
    <name type="scientific">Mythimna loreyi</name>
    <dbReference type="NCBI Taxonomy" id="667449"/>
    <lineage>
        <taxon>Eukaryota</taxon>
        <taxon>Metazoa</taxon>
        <taxon>Ecdysozoa</taxon>
        <taxon>Arthropoda</taxon>
        <taxon>Hexapoda</taxon>
        <taxon>Insecta</taxon>
        <taxon>Pterygota</taxon>
        <taxon>Neoptera</taxon>
        <taxon>Endopterygota</taxon>
        <taxon>Lepidoptera</taxon>
        <taxon>Glossata</taxon>
        <taxon>Ditrysia</taxon>
        <taxon>Noctuoidea</taxon>
        <taxon>Noctuidae</taxon>
        <taxon>Noctuinae</taxon>
        <taxon>Hadenini</taxon>
        <taxon>Mythimna</taxon>
    </lineage>
</organism>
<evidence type="ECO:0000313" key="1">
    <source>
        <dbReference type="EMBL" id="KAJ8720598.1"/>
    </source>
</evidence>
<gene>
    <name evidence="1" type="ORF">PYW08_006063</name>
</gene>
<reference evidence="1" key="1">
    <citation type="submission" date="2023-03" db="EMBL/GenBank/DDBJ databases">
        <title>Chromosome-level genomes of two armyworms, Mythimna separata and Mythimna loreyi, provide insights into the biosynthesis and reception of sex pheromones.</title>
        <authorList>
            <person name="Zhao H."/>
        </authorList>
    </citation>
    <scope>NUCLEOTIDE SEQUENCE</scope>
    <source>
        <strain evidence="1">BeijingLab</strain>
    </source>
</reference>
<proteinExistence type="predicted"/>